<evidence type="ECO:0000313" key="5">
    <source>
        <dbReference type="Proteomes" id="UP000190675"/>
    </source>
</evidence>
<dbReference type="CDD" id="cd11614">
    <property type="entry name" value="SAF_CpaB_FlgA_like"/>
    <property type="match status" value="1"/>
</dbReference>
<feature type="chain" id="PRO_5012206364" evidence="2">
    <location>
        <begin position="21"/>
        <end position="267"/>
    </location>
</feature>
<name>A0A1M5RC51_9BRAD</name>
<sequence>MNIARIVVLTIALCAGGVAAYLASGSDNGKPALAAPTANLQTVDVLVAKSDIGLGQTVNPENLQWQSWPAGASSNNFIRRTDRAGATNEIAGSIARSPFVAGEPIREAKLVKANGSGFMAAILPTGMRAVSTEISPETGAGGFILPNDRVDVILSKRQKDAAHPSSPDVVVSEIILPNVRVLAIDQAPKEKDGQNNVLGKTVTLELKPEQAEALARARQTGTLSLALRSIADINIAENKPDQDQSPKRGDSVNVVRYGVPSSTTTQK</sequence>
<dbReference type="OrthoDB" id="163768at2"/>
<proteinExistence type="predicted"/>
<accession>A0A1M5RC51</accession>
<dbReference type="SMART" id="SM00858">
    <property type="entry name" value="SAF"/>
    <property type="match status" value="1"/>
</dbReference>
<dbReference type="Pfam" id="PF08666">
    <property type="entry name" value="SAF"/>
    <property type="match status" value="1"/>
</dbReference>
<reference evidence="4 5" key="1">
    <citation type="submission" date="2016-11" db="EMBL/GenBank/DDBJ databases">
        <authorList>
            <person name="Jaros S."/>
            <person name="Januszkiewicz K."/>
            <person name="Wedrychowicz H."/>
        </authorList>
    </citation>
    <scope>NUCLEOTIDE SEQUENCE [LARGE SCALE GENOMIC DNA]</scope>
    <source>
        <strain evidence="4 5">GAS242</strain>
    </source>
</reference>
<feature type="region of interest" description="Disordered" evidence="1">
    <location>
        <begin position="237"/>
        <end position="267"/>
    </location>
</feature>
<protein>
    <submittedName>
        <fullName evidence="4">Pilus assembly protein CpaB</fullName>
    </submittedName>
</protein>
<evidence type="ECO:0000256" key="2">
    <source>
        <dbReference type="SAM" id="SignalP"/>
    </source>
</evidence>
<dbReference type="InterPro" id="IPR013974">
    <property type="entry name" value="SAF"/>
</dbReference>
<organism evidence="4 5">
    <name type="scientific">Bradyrhizobium erythrophlei</name>
    <dbReference type="NCBI Taxonomy" id="1437360"/>
    <lineage>
        <taxon>Bacteria</taxon>
        <taxon>Pseudomonadati</taxon>
        <taxon>Pseudomonadota</taxon>
        <taxon>Alphaproteobacteria</taxon>
        <taxon>Hyphomicrobiales</taxon>
        <taxon>Nitrobacteraceae</taxon>
        <taxon>Bradyrhizobium</taxon>
    </lineage>
</organism>
<dbReference type="InterPro" id="IPR017592">
    <property type="entry name" value="Pilus_assmbl_Flp-typ_CpaB"/>
</dbReference>
<evidence type="ECO:0000259" key="3">
    <source>
        <dbReference type="SMART" id="SM00858"/>
    </source>
</evidence>
<dbReference type="AlphaFoldDB" id="A0A1M5RC51"/>
<evidence type="ECO:0000313" key="4">
    <source>
        <dbReference type="EMBL" id="SHH23383.1"/>
    </source>
</evidence>
<dbReference type="InterPro" id="IPR031571">
    <property type="entry name" value="RcpC_dom"/>
</dbReference>
<dbReference type="NCBIfam" id="TIGR03177">
    <property type="entry name" value="pilus_cpaB"/>
    <property type="match status" value="1"/>
</dbReference>
<dbReference type="RefSeq" id="WP_079569377.1">
    <property type="nucleotide sequence ID" value="NZ_LT670818.1"/>
</dbReference>
<evidence type="ECO:0000256" key="1">
    <source>
        <dbReference type="SAM" id="MobiDB-lite"/>
    </source>
</evidence>
<dbReference type="Proteomes" id="UP000190675">
    <property type="component" value="Chromosome I"/>
</dbReference>
<feature type="domain" description="SAF" evidence="3">
    <location>
        <begin position="43"/>
        <end position="111"/>
    </location>
</feature>
<feature type="compositionally biased region" description="Basic and acidic residues" evidence="1">
    <location>
        <begin position="238"/>
        <end position="250"/>
    </location>
</feature>
<dbReference type="Pfam" id="PF16976">
    <property type="entry name" value="RcpC"/>
    <property type="match status" value="1"/>
</dbReference>
<dbReference type="EMBL" id="LT670818">
    <property type="protein sequence ID" value="SHH23383.1"/>
    <property type="molecule type" value="Genomic_DNA"/>
</dbReference>
<gene>
    <name evidence="4" type="ORF">SAMN05444169_6452</name>
</gene>
<keyword evidence="2" id="KW-0732">Signal</keyword>
<feature type="signal peptide" evidence="2">
    <location>
        <begin position="1"/>
        <end position="20"/>
    </location>
</feature>